<organism evidence="1 2">
    <name type="scientific">Suillus fuscotomentosus</name>
    <dbReference type="NCBI Taxonomy" id="1912939"/>
    <lineage>
        <taxon>Eukaryota</taxon>
        <taxon>Fungi</taxon>
        <taxon>Dikarya</taxon>
        <taxon>Basidiomycota</taxon>
        <taxon>Agaricomycotina</taxon>
        <taxon>Agaricomycetes</taxon>
        <taxon>Agaricomycetidae</taxon>
        <taxon>Boletales</taxon>
        <taxon>Suillineae</taxon>
        <taxon>Suillaceae</taxon>
        <taxon>Suillus</taxon>
    </lineage>
</organism>
<feature type="non-terminal residue" evidence="1">
    <location>
        <position position="1"/>
    </location>
</feature>
<keyword evidence="2" id="KW-1185">Reference proteome</keyword>
<proteinExistence type="predicted"/>
<accession>A0AAD4E118</accession>
<evidence type="ECO:0000313" key="2">
    <source>
        <dbReference type="Proteomes" id="UP001195769"/>
    </source>
</evidence>
<dbReference type="RefSeq" id="XP_041223302.1">
    <property type="nucleotide sequence ID" value="XM_041373684.1"/>
</dbReference>
<dbReference type="EMBL" id="JABBWK010000044">
    <property type="protein sequence ID" value="KAG1897726.1"/>
    <property type="molecule type" value="Genomic_DNA"/>
</dbReference>
<evidence type="ECO:0000313" key="1">
    <source>
        <dbReference type="EMBL" id="KAG1897726.1"/>
    </source>
</evidence>
<reference evidence="1" key="1">
    <citation type="journal article" date="2020" name="New Phytol.">
        <title>Comparative genomics reveals dynamic genome evolution in host specialist ectomycorrhizal fungi.</title>
        <authorList>
            <person name="Lofgren L.A."/>
            <person name="Nguyen N.H."/>
            <person name="Vilgalys R."/>
            <person name="Ruytinx J."/>
            <person name="Liao H.L."/>
            <person name="Branco S."/>
            <person name="Kuo A."/>
            <person name="LaButti K."/>
            <person name="Lipzen A."/>
            <person name="Andreopoulos W."/>
            <person name="Pangilinan J."/>
            <person name="Riley R."/>
            <person name="Hundley H."/>
            <person name="Na H."/>
            <person name="Barry K."/>
            <person name="Grigoriev I.V."/>
            <person name="Stajich J.E."/>
            <person name="Kennedy P.G."/>
        </authorList>
    </citation>
    <scope>NUCLEOTIDE SEQUENCE</scope>
    <source>
        <strain evidence="1">FC203</strain>
    </source>
</reference>
<comment type="caution">
    <text evidence="1">The sequence shown here is derived from an EMBL/GenBank/DDBJ whole genome shotgun (WGS) entry which is preliminary data.</text>
</comment>
<gene>
    <name evidence="1" type="ORF">F5891DRAFT_914425</name>
</gene>
<name>A0AAD4E118_9AGAM</name>
<dbReference type="AlphaFoldDB" id="A0AAD4E118"/>
<sequence>DVPIPFLPLEPSFDTRNCVHWAHLHDQIENWLVSLVHTSSSQWTWGRDMFWLAFVALNPCFPSGTWHMWNPSISLEGKFIEEWLKKSSM</sequence>
<protein>
    <submittedName>
        <fullName evidence="1">Uncharacterized protein</fullName>
    </submittedName>
</protein>
<feature type="non-terminal residue" evidence="1">
    <location>
        <position position="89"/>
    </location>
</feature>
<dbReference type="Proteomes" id="UP001195769">
    <property type="component" value="Unassembled WGS sequence"/>
</dbReference>
<dbReference type="GeneID" id="64667982"/>